<dbReference type="Gene3D" id="1.10.10.10">
    <property type="entry name" value="Winged helix-like DNA-binding domain superfamily/Winged helix DNA-binding domain"/>
    <property type="match status" value="1"/>
</dbReference>
<dbReference type="InterPro" id="IPR036388">
    <property type="entry name" value="WH-like_DNA-bd_sf"/>
</dbReference>
<dbReference type="InterPro" id="IPR005338">
    <property type="entry name" value="Anhydro_N_Ac-Mur_kinase"/>
</dbReference>
<dbReference type="SUPFAM" id="SSF46785">
    <property type="entry name" value="Winged helix' DNA-binding domain"/>
    <property type="match status" value="1"/>
</dbReference>
<organism evidence="5 6">
    <name type="scientific">Monosiga brevicollis</name>
    <name type="common">Choanoflagellate</name>
    <dbReference type="NCBI Taxonomy" id="81824"/>
    <lineage>
        <taxon>Eukaryota</taxon>
        <taxon>Choanoflagellata</taxon>
        <taxon>Craspedida</taxon>
        <taxon>Salpingoecidae</taxon>
        <taxon>Monosiga</taxon>
    </lineage>
</organism>
<evidence type="ECO:0000313" key="5">
    <source>
        <dbReference type="EMBL" id="EDQ90183.1"/>
    </source>
</evidence>
<comment type="similarity">
    <text evidence="1">Belongs to the replication factor A protein 2 family.</text>
</comment>
<dbReference type="SUPFAM" id="SSF50249">
    <property type="entry name" value="Nucleic acid-binding proteins"/>
    <property type="match status" value="1"/>
</dbReference>
<keyword evidence="6" id="KW-1185">Reference proteome</keyword>
<dbReference type="STRING" id="81824.A9UXA2"/>
<feature type="compositionally biased region" description="Low complexity" evidence="2">
    <location>
        <begin position="429"/>
        <end position="446"/>
    </location>
</feature>
<evidence type="ECO:0000256" key="2">
    <source>
        <dbReference type="SAM" id="MobiDB-lite"/>
    </source>
</evidence>
<accession>A9UXA2</accession>
<dbReference type="CDD" id="cd04478">
    <property type="entry name" value="RPA2_DBD_D"/>
    <property type="match status" value="1"/>
</dbReference>
<dbReference type="SUPFAM" id="SSF53067">
    <property type="entry name" value="Actin-like ATPase domain"/>
    <property type="match status" value="1"/>
</dbReference>
<dbReference type="InterPro" id="IPR012340">
    <property type="entry name" value="NA-bd_OB-fold"/>
</dbReference>
<dbReference type="GO" id="GO:0005524">
    <property type="term" value="F:ATP binding"/>
    <property type="evidence" value="ECO:0007669"/>
    <property type="project" value="InterPro"/>
</dbReference>
<feature type="domain" description="Replication protein A C-terminal" evidence="4">
    <location>
        <begin position="774"/>
        <end position="832"/>
    </location>
</feature>
<dbReference type="Pfam" id="PF08784">
    <property type="entry name" value="RPA_C"/>
    <property type="match status" value="1"/>
</dbReference>
<dbReference type="GO" id="GO:0009254">
    <property type="term" value="P:peptidoglycan turnover"/>
    <property type="evidence" value="ECO:0007669"/>
    <property type="project" value="InterPro"/>
</dbReference>
<dbReference type="PANTHER" id="PTHR30605">
    <property type="entry name" value="ANHYDRO-N-ACETYLMURAMIC ACID KINASE"/>
    <property type="match status" value="1"/>
</dbReference>
<dbReference type="InterPro" id="IPR043129">
    <property type="entry name" value="ATPase_NBD"/>
</dbReference>
<dbReference type="PANTHER" id="PTHR30605:SF0">
    <property type="entry name" value="ANHYDRO-N-ACETYLMURAMIC ACID KINASE"/>
    <property type="match status" value="1"/>
</dbReference>
<evidence type="ECO:0000259" key="4">
    <source>
        <dbReference type="Pfam" id="PF08784"/>
    </source>
</evidence>
<dbReference type="GO" id="GO:0016773">
    <property type="term" value="F:phosphotransferase activity, alcohol group as acceptor"/>
    <property type="evidence" value="ECO:0007669"/>
    <property type="project" value="InterPro"/>
</dbReference>
<protein>
    <recommendedName>
        <fullName evidence="7">Anhydro-N-acetylmuramic acid kinase</fullName>
    </recommendedName>
</protein>
<sequence length="837" mass="88765">MLVVGLMSGTSCDGIDAALVDVPADLAQGRRPAPGAVRLIAHTTVPYESDLQRRLRTLSSAQAAVTLAEICRLNVMLGQAFAAAVHSLMDSPATNQAGISLRDVDLIGSHGHTVCHLPPGAEGSTAPEAVDAANTICGTMQLGEAAVVAHDTGCVVISDFRTPDLAAGGQGAPLIPFVDQLLLAEAGRARAIVNIGGIANITLLTANGSVVGFDTGPGNMLVDMAVARLISADLRYDPEGSLARQGQIQTALLERLLQHPFLQRTGPKSTGREDFGALYLDQILREDLVGTLAPHDVLATLTEFTAVTIASGITLAISNEENGQSPPASGSDALQVLVAGGGVHNLFLMERLQHHLPHATVASYEAVTGLSADAREAVCFALLAVHAYHRVPNTLASTTGASCPTIGGKISYPPPARVAQHTRRRSSQTRPRGTPAAAGPLAAPRTISTAAAQPPNWTAPNPMALPLGPDSELSLQGSPQLAYMLTYGSYMSPRSSVRGPVVPGLPPALNTTVAPQRVATTQPLNAGLTRVEGLMPVSVCQLRSATKNGEHYRLNNQDIDKVMIVGVIRSVDARATRVTYTVEDHTGAISATRWSSNAGDEEESSAAPDLYRENDYVQVVGQLRSDNENNLQLTAYNISKLTNGNQLTHHLISIVHAHLRLTKPLSIVCHLLHHQARRCRIPGIPCNFSQQCLCVPVEIGRQRAGCGPGYNLQQCQRCQRYAHRFFSCGRNWQWSAWWAGPVRQLNAALHATSAAVKIKTEDYSAGNSAMMTDSDVSGPDGKVLQAFRHTTEEAGMSIEAVVAVTGLPESTVRSAIDTLSSEGQIYSTIDDEHFLAT</sequence>
<feature type="region of interest" description="Disordered" evidence="2">
    <location>
        <begin position="410"/>
        <end position="446"/>
    </location>
</feature>
<dbReference type="InParanoid" id="A9UXA2"/>
<dbReference type="GeneID" id="5890259"/>
<gene>
    <name evidence="5" type="ORF">MONBRDRAFT_36751</name>
</gene>
<dbReference type="Proteomes" id="UP000001357">
    <property type="component" value="Unassembled WGS sequence"/>
</dbReference>
<dbReference type="GO" id="GO:0016301">
    <property type="term" value="F:kinase activity"/>
    <property type="evidence" value="ECO:0000318"/>
    <property type="project" value="GO_Central"/>
</dbReference>
<evidence type="ECO:0000259" key="3">
    <source>
        <dbReference type="Pfam" id="PF01336"/>
    </source>
</evidence>
<dbReference type="InterPro" id="IPR036390">
    <property type="entry name" value="WH_DNA-bd_sf"/>
</dbReference>
<dbReference type="Pfam" id="PF01336">
    <property type="entry name" value="tRNA_anti-codon"/>
    <property type="match status" value="1"/>
</dbReference>
<dbReference type="GO" id="GO:0003676">
    <property type="term" value="F:nucleic acid binding"/>
    <property type="evidence" value="ECO:0007669"/>
    <property type="project" value="InterPro"/>
</dbReference>
<evidence type="ECO:0000313" key="6">
    <source>
        <dbReference type="Proteomes" id="UP000001357"/>
    </source>
</evidence>
<dbReference type="Gene3D" id="2.40.50.140">
    <property type="entry name" value="Nucleic acid-binding proteins"/>
    <property type="match status" value="1"/>
</dbReference>
<dbReference type="eggNOG" id="KOG3108">
    <property type="taxonomic scope" value="Eukaryota"/>
</dbReference>
<proteinExistence type="inferred from homology"/>
<dbReference type="CDD" id="cd24050">
    <property type="entry name" value="ASKHA_NBD_ANMK"/>
    <property type="match status" value="1"/>
</dbReference>
<feature type="domain" description="OB" evidence="3">
    <location>
        <begin position="562"/>
        <end position="640"/>
    </location>
</feature>
<evidence type="ECO:0000256" key="1">
    <source>
        <dbReference type="ARBA" id="ARBA00007815"/>
    </source>
</evidence>
<dbReference type="NCBIfam" id="NF007148">
    <property type="entry name" value="PRK09585.3-2"/>
    <property type="match status" value="1"/>
</dbReference>
<dbReference type="Gene3D" id="3.30.420.40">
    <property type="match status" value="2"/>
</dbReference>
<dbReference type="InterPro" id="IPR014892">
    <property type="entry name" value="RPA_C"/>
</dbReference>
<dbReference type="InterPro" id="IPR004365">
    <property type="entry name" value="NA-bd_OB_tRNA"/>
</dbReference>
<dbReference type="RefSeq" id="XP_001744950.1">
    <property type="nucleotide sequence ID" value="XM_001744898.1"/>
</dbReference>
<dbReference type="AlphaFoldDB" id="A9UXA2"/>
<dbReference type="Pfam" id="PF03702">
    <property type="entry name" value="AnmK"/>
    <property type="match status" value="1"/>
</dbReference>
<dbReference type="GO" id="GO:0006040">
    <property type="term" value="P:amino sugar metabolic process"/>
    <property type="evidence" value="ECO:0007669"/>
    <property type="project" value="InterPro"/>
</dbReference>
<dbReference type="KEGG" id="mbr:MONBRDRAFT_36751"/>
<name>A9UXA2_MONBE</name>
<reference evidence="5 6" key="1">
    <citation type="journal article" date="2008" name="Nature">
        <title>The genome of the choanoflagellate Monosiga brevicollis and the origin of metazoans.</title>
        <authorList>
            <consortium name="JGI Sequencing"/>
            <person name="King N."/>
            <person name="Westbrook M.J."/>
            <person name="Young S.L."/>
            <person name="Kuo A."/>
            <person name="Abedin M."/>
            <person name="Chapman J."/>
            <person name="Fairclough S."/>
            <person name="Hellsten U."/>
            <person name="Isogai Y."/>
            <person name="Letunic I."/>
            <person name="Marr M."/>
            <person name="Pincus D."/>
            <person name="Putnam N."/>
            <person name="Rokas A."/>
            <person name="Wright K.J."/>
            <person name="Zuzow R."/>
            <person name="Dirks W."/>
            <person name="Good M."/>
            <person name="Goodstein D."/>
            <person name="Lemons D."/>
            <person name="Li W."/>
            <person name="Lyons J.B."/>
            <person name="Morris A."/>
            <person name="Nichols S."/>
            <person name="Richter D.J."/>
            <person name="Salamov A."/>
            <person name="Bork P."/>
            <person name="Lim W.A."/>
            <person name="Manning G."/>
            <person name="Miller W.T."/>
            <person name="McGinnis W."/>
            <person name="Shapiro H."/>
            <person name="Tjian R."/>
            <person name="Grigoriev I.V."/>
            <person name="Rokhsar D."/>
        </authorList>
    </citation>
    <scope>NUCLEOTIDE SEQUENCE [LARGE SCALE GENOMIC DNA]</scope>
    <source>
        <strain evidence="6">MX1 / ATCC 50154</strain>
    </source>
</reference>
<dbReference type="HAMAP" id="MF_01270">
    <property type="entry name" value="AnhMurNAc_kinase"/>
    <property type="match status" value="1"/>
</dbReference>
<dbReference type="EMBL" id="CH991548">
    <property type="protein sequence ID" value="EDQ90183.1"/>
    <property type="molecule type" value="Genomic_DNA"/>
</dbReference>
<evidence type="ECO:0008006" key="7">
    <source>
        <dbReference type="Google" id="ProtNLM"/>
    </source>
</evidence>